<comment type="caution">
    <text evidence="1">The sequence shown here is derived from an EMBL/GenBank/DDBJ whole genome shotgun (WGS) entry which is preliminary data.</text>
</comment>
<protein>
    <submittedName>
        <fullName evidence="1">Uncharacterized protein</fullName>
    </submittedName>
</protein>
<proteinExistence type="predicted"/>
<dbReference type="Proteomes" id="UP000284243">
    <property type="component" value="Unassembled WGS sequence"/>
</dbReference>
<dbReference type="InterPro" id="IPR010870">
    <property type="entry name" value="Porin_O/P"/>
</dbReference>
<dbReference type="RefSeq" id="WP_013610986.1">
    <property type="nucleotide sequence ID" value="NZ_JABWDG010000015.1"/>
</dbReference>
<evidence type="ECO:0000313" key="2">
    <source>
        <dbReference type="Proteomes" id="UP000284243"/>
    </source>
</evidence>
<organism evidence="1 2">
    <name type="scientific">Odoribacter splanchnicus</name>
    <dbReference type="NCBI Taxonomy" id="28118"/>
    <lineage>
        <taxon>Bacteria</taxon>
        <taxon>Pseudomonadati</taxon>
        <taxon>Bacteroidota</taxon>
        <taxon>Bacteroidia</taxon>
        <taxon>Bacteroidales</taxon>
        <taxon>Odoribacteraceae</taxon>
        <taxon>Odoribacter</taxon>
    </lineage>
</organism>
<name>A0A412TYY8_9BACT</name>
<evidence type="ECO:0000313" key="1">
    <source>
        <dbReference type="EMBL" id="RGU58991.1"/>
    </source>
</evidence>
<accession>A0A412TYY8</accession>
<dbReference type="GeneID" id="61273903"/>
<dbReference type="Pfam" id="PF07396">
    <property type="entry name" value="Porin_O_P"/>
    <property type="match status" value="1"/>
</dbReference>
<dbReference type="SUPFAM" id="SSF56935">
    <property type="entry name" value="Porins"/>
    <property type="match status" value="1"/>
</dbReference>
<reference evidence="1 2" key="1">
    <citation type="submission" date="2018-08" db="EMBL/GenBank/DDBJ databases">
        <title>A genome reference for cultivated species of the human gut microbiota.</title>
        <authorList>
            <person name="Zou Y."/>
            <person name="Xue W."/>
            <person name="Luo G."/>
        </authorList>
    </citation>
    <scope>NUCLEOTIDE SEQUENCE [LARGE SCALE GENOMIC DNA]</scope>
    <source>
        <strain evidence="1 2">AF16-14</strain>
    </source>
</reference>
<dbReference type="EMBL" id="QRYC01000001">
    <property type="protein sequence ID" value="RGU58991.1"/>
    <property type="molecule type" value="Genomic_DNA"/>
</dbReference>
<dbReference type="AlphaFoldDB" id="A0A412TYY8"/>
<gene>
    <name evidence="1" type="ORF">DWW57_00910</name>
</gene>
<dbReference type="OMA" id="YMGGVEY"/>
<sequence>MKKWILLCGLCTLSFPALYAQHLDMQSSTDAGGPALFERVTRLEKKTDAFNLYLNMQGSFNVYFNNGNEEQTSFRMNQLRIEAKGNITDRIYYRYRQRLNRANNAQSLDNLPTSIDYAAVGFHVTDQFSVFAGKQCTAFGGFEFDLNPIEVYQYCDMLEYMSNFLTGVDFSYRLNDRHDFHFQVVDSRNGSFKEMYGKVPDNIEASKAPLGYTLNWNGSMLEDKLKTRWSASIFHEAKKQNWYYYALGTEVNLNRFIGFLDFMYSSEDLDRTGIISEITANDGYDTRALDTRYLSLVLHLNYRVLPKLNLFAKGMYETASVEKASDLLAKGKYRTSWGYLAGIEYYPMEENLHFFLNYIGRSFQYTDKAKIFGVGNSNPQRIELGLVYQLPVF</sequence>